<name>A0A2H5XDW4_9BACT</name>
<evidence type="ECO:0000256" key="3">
    <source>
        <dbReference type="ARBA" id="ARBA00023014"/>
    </source>
</evidence>
<dbReference type="Proteomes" id="UP000236173">
    <property type="component" value="Unassembled WGS sequence"/>
</dbReference>
<accession>A0A2H5XDW4</accession>
<dbReference type="AlphaFoldDB" id="A0A2H5XDW4"/>
<keyword evidence="1" id="KW-0479">Metal-binding</keyword>
<protein>
    <submittedName>
        <fullName evidence="5">Electron transport complex subunit RsxB</fullName>
    </submittedName>
</protein>
<dbReference type="Gene3D" id="3.20.20.100">
    <property type="entry name" value="NADP-dependent oxidoreductase domain"/>
    <property type="match status" value="1"/>
</dbReference>
<proteinExistence type="predicted"/>
<evidence type="ECO:0000256" key="2">
    <source>
        <dbReference type="ARBA" id="ARBA00023004"/>
    </source>
</evidence>
<dbReference type="Gene3D" id="3.30.70.20">
    <property type="match status" value="1"/>
</dbReference>
<dbReference type="InterPro" id="IPR036812">
    <property type="entry name" value="NAD(P)_OxRdtase_dom_sf"/>
</dbReference>
<dbReference type="PANTHER" id="PTHR43312">
    <property type="entry name" value="D-THREO-ALDOSE 1-DEHYDROGENASE"/>
    <property type="match status" value="1"/>
</dbReference>
<gene>
    <name evidence="5" type="primary">rsxB_2</name>
    <name evidence="5" type="ORF">HRbin17_01903</name>
</gene>
<evidence type="ECO:0000259" key="4">
    <source>
        <dbReference type="PROSITE" id="PS51379"/>
    </source>
</evidence>
<dbReference type="Pfam" id="PF12838">
    <property type="entry name" value="Fer4_7"/>
    <property type="match status" value="1"/>
</dbReference>
<evidence type="ECO:0000313" key="5">
    <source>
        <dbReference type="EMBL" id="GBC99381.1"/>
    </source>
</evidence>
<dbReference type="CDD" id="cd19100">
    <property type="entry name" value="AKR_unchar"/>
    <property type="match status" value="1"/>
</dbReference>
<sequence length="329" mass="35727">MRYIRVGTTGVQVSRLCFGTLPLGPLLRRMPLMQGAELLAYAFERGVTTFDTAKGFRTRDYLAVAFGDKPDVVIVDKSSARSYEEMERDIADSLVDLNRDEADIFLLYDVRSRDDFATRRGAWEYLAEAKAMGLVKAIGLSTHTVEGALLAAELPEVDFVQVPFNLLGAGILDGDLAAMEAALHRLKAADKTVCAIKPLAGGMLSRSQWQEALTFVFSHPCVDCVCVGLLTHDEVDAGCAFADHQPVAPEVAGAVTAMPRRLFILDWCTGCEACIPVCPTQALYMHEGVAKVVHERCDWCGKCGPVCPESAIFLIANPPAPSDEEPNGE</sequence>
<comment type="caution">
    <text evidence="5">The sequence shown here is derived from an EMBL/GenBank/DDBJ whole genome shotgun (WGS) entry which is preliminary data.</text>
</comment>
<dbReference type="EMBL" id="BEHT01000026">
    <property type="protein sequence ID" value="GBC99381.1"/>
    <property type="molecule type" value="Genomic_DNA"/>
</dbReference>
<dbReference type="GO" id="GO:0046872">
    <property type="term" value="F:metal ion binding"/>
    <property type="evidence" value="ECO:0007669"/>
    <property type="project" value="UniProtKB-KW"/>
</dbReference>
<dbReference type="SUPFAM" id="SSF54862">
    <property type="entry name" value="4Fe-4S ferredoxins"/>
    <property type="match status" value="1"/>
</dbReference>
<keyword evidence="3" id="KW-0411">Iron-sulfur</keyword>
<evidence type="ECO:0000313" key="6">
    <source>
        <dbReference type="Proteomes" id="UP000236173"/>
    </source>
</evidence>
<reference evidence="6" key="1">
    <citation type="submission" date="2017-09" db="EMBL/GenBank/DDBJ databases">
        <title>Metaegenomics of thermophilic ammonia-oxidizing enrichment culture.</title>
        <authorList>
            <person name="Kato S."/>
            <person name="Suzuki K."/>
        </authorList>
    </citation>
    <scope>NUCLEOTIDE SEQUENCE [LARGE SCALE GENOMIC DNA]</scope>
</reference>
<dbReference type="InterPro" id="IPR053135">
    <property type="entry name" value="AKR2_Oxidoreductase"/>
</dbReference>
<feature type="domain" description="4Fe-4S ferredoxin-type" evidence="4">
    <location>
        <begin position="259"/>
        <end position="288"/>
    </location>
</feature>
<feature type="domain" description="4Fe-4S ferredoxin-type" evidence="4">
    <location>
        <begin position="290"/>
        <end position="317"/>
    </location>
</feature>
<dbReference type="PANTHER" id="PTHR43312:SF1">
    <property type="entry name" value="NADP-DEPENDENT OXIDOREDUCTASE DOMAIN-CONTAINING PROTEIN"/>
    <property type="match status" value="1"/>
</dbReference>
<dbReference type="PROSITE" id="PS51379">
    <property type="entry name" value="4FE4S_FER_2"/>
    <property type="match status" value="2"/>
</dbReference>
<organism evidence="5 6">
    <name type="scientific">Candidatus Fervidibacter japonicus</name>
    <dbReference type="NCBI Taxonomy" id="2035412"/>
    <lineage>
        <taxon>Bacteria</taxon>
        <taxon>Candidatus Fervidibacterota</taxon>
        <taxon>Candidatus Fervidibacter</taxon>
    </lineage>
</organism>
<dbReference type="InterPro" id="IPR017896">
    <property type="entry name" value="4Fe4S_Fe-S-bd"/>
</dbReference>
<dbReference type="Pfam" id="PF00248">
    <property type="entry name" value="Aldo_ket_red"/>
    <property type="match status" value="1"/>
</dbReference>
<dbReference type="SUPFAM" id="SSF51430">
    <property type="entry name" value="NAD(P)-linked oxidoreductase"/>
    <property type="match status" value="1"/>
</dbReference>
<evidence type="ECO:0000256" key="1">
    <source>
        <dbReference type="ARBA" id="ARBA00022723"/>
    </source>
</evidence>
<dbReference type="GO" id="GO:0051536">
    <property type="term" value="F:iron-sulfur cluster binding"/>
    <property type="evidence" value="ECO:0007669"/>
    <property type="project" value="UniProtKB-KW"/>
</dbReference>
<dbReference type="InterPro" id="IPR023210">
    <property type="entry name" value="NADP_OxRdtase_dom"/>
</dbReference>
<keyword evidence="2" id="KW-0408">Iron</keyword>
<dbReference type="InterPro" id="IPR017900">
    <property type="entry name" value="4Fe4S_Fe_S_CS"/>
</dbReference>
<dbReference type="PROSITE" id="PS00198">
    <property type="entry name" value="4FE4S_FER_1"/>
    <property type="match status" value="2"/>
</dbReference>